<sequence>MAPETVFGVPTRWERDSDKVAVLLPGAAYVPARPLLHLARTVLVRRGWSVQEIWWETPETRDQDEMAAWVMEQARAALDAEGDVPRVLLVAKSLGSFAAPLAAERGLPAIWLTPLLRYALVADALRRSREPALLVGGGADRSWDGKTAVATGHEYIEIPGADHGLEGEDAVESARMLVDATTAMDRFVAALG</sequence>
<dbReference type="SUPFAM" id="SSF53474">
    <property type="entry name" value="alpha/beta-Hydrolases"/>
    <property type="match status" value="1"/>
</dbReference>
<dbReference type="Proteomes" id="UP000190797">
    <property type="component" value="Chromosome"/>
</dbReference>
<dbReference type="EMBL" id="CP017717">
    <property type="protein sequence ID" value="AQZ63468.1"/>
    <property type="molecule type" value="Genomic_DNA"/>
</dbReference>
<dbReference type="OrthoDB" id="70765at2"/>
<proteinExistence type="predicted"/>
<keyword evidence="2" id="KW-1185">Reference proteome</keyword>
<reference evidence="2" key="1">
    <citation type="journal article" date="2017" name="Med. Chem. Commun.">
        <title>Nonomuraea sp. ATCC 55076 harbours the largest actinomycete chromosome to date and the kistamicin biosynthetic gene cluster.</title>
        <authorList>
            <person name="Nazari B."/>
            <person name="Forneris C.C."/>
            <person name="Gibson M.I."/>
            <person name="Moon K."/>
            <person name="Schramma K.R."/>
            <person name="Seyedsayamdost M.R."/>
        </authorList>
    </citation>
    <scope>NUCLEOTIDE SEQUENCE [LARGE SCALE GENOMIC DNA]</scope>
    <source>
        <strain evidence="2">ATCC 55076</strain>
    </source>
</reference>
<accession>A0A1U9ZZU0</accession>
<organism evidence="1 2">
    <name type="scientific">[Actinomadura] parvosata subsp. kistnae</name>
    <dbReference type="NCBI Taxonomy" id="1909395"/>
    <lineage>
        <taxon>Bacteria</taxon>
        <taxon>Bacillati</taxon>
        <taxon>Actinomycetota</taxon>
        <taxon>Actinomycetes</taxon>
        <taxon>Streptosporangiales</taxon>
        <taxon>Streptosporangiaceae</taxon>
        <taxon>Nonomuraea</taxon>
    </lineage>
</organism>
<dbReference type="Gene3D" id="3.40.50.1820">
    <property type="entry name" value="alpha/beta hydrolase"/>
    <property type="match status" value="1"/>
</dbReference>
<evidence type="ECO:0000313" key="2">
    <source>
        <dbReference type="Proteomes" id="UP000190797"/>
    </source>
</evidence>
<protein>
    <recommendedName>
        <fullName evidence="3">Alpha/beta hydrolase</fullName>
    </recommendedName>
</protein>
<evidence type="ECO:0000313" key="1">
    <source>
        <dbReference type="EMBL" id="AQZ63468.1"/>
    </source>
</evidence>
<dbReference type="STRING" id="1909395.BKM31_20150"/>
<evidence type="ECO:0008006" key="3">
    <source>
        <dbReference type="Google" id="ProtNLM"/>
    </source>
</evidence>
<dbReference type="InterPro" id="IPR029058">
    <property type="entry name" value="AB_hydrolase_fold"/>
</dbReference>
<dbReference type="KEGG" id="noa:BKM31_20150"/>
<dbReference type="AlphaFoldDB" id="A0A1U9ZZU0"/>
<dbReference type="RefSeq" id="WP_080039648.1">
    <property type="nucleotide sequence ID" value="NZ_CP017717.1"/>
</dbReference>
<gene>
    <name evidence="1" type="ORF">BKM31_20150</name>
</gene>
<name>A0A1U9ZZU0_9ACTN</name>